<proteinExistence type="predicted"/>
<sequence length="159" mass="17941">MVGAPFDDKLVEDFGSVYVFNRADSTSVLSLNFSGINTVYRVGETLKVDLVTTGNQANASPLDLWVAIQLPDNTLLFITPQPNEPFCGTIWHWGRASLYIVMGRPTHHCYKFQLFGGFSFADQRSALALPTLHNLLFFQVLKYLCLRESASLREREYSN</sequence>
<dbReference type="Proteomes" id="UP000030428">
    <property type="component" value="Unassembled WGS sequence"/>
</dbReference>
<name>A0A4E0QUZ5_9GAMM</name>
<accession>A0A4E0QUZ5</accession>
<dbReference type="AlphaFoldDB" id="A0A4E0QUZ5"/>
<keyword evidence="2" id="KW-1185">Reference proteome</keyword>
<organism evidence="1 2">
    <name type="scientific">Candidatus Thiomargarita nelsonii</name>
    <dbReference type="NCBI Taxonomy" id="1003181"/>
    <lineage>
        <taxon>Bacteria</taxon>
        <taxon>Pseudomonadati</taxon>
        <taxon>Pseudomonadota</taxon>
        <taxon>Gammaproteobacteria</taxon>
        <taxon>Thiotrichales</taxon>
        <taxon>Thiotrichaceae</taxon>
        <taxon>Thiomargarita</taxon>
    </lineage>
</organism>
<evidence type="ECO:0000313" key="2">
    <source>
        <dbReference type="Proteomes" id="UP000030428"/>
    </source>
</evidence>
<reference evidence="1 2" key="1">
    <citation type="journal article" date="2016" name="Front. Microbiol.">
        <title>Single-Cell (Meta-)Genomics of a Dimorphic Candidatus Thiomargarita nelsonii Reveals Genomic Plasticity.</title>
        <authorList>
            <person name="Flood B.E."/>
            <person name="Fliss P."/>
            <person name="Jones D.S."/>
            <person name="Dick G.J."/>
            <person name="Jain S."/>
            <person name="Kaster A.K."/>
            <person name="Winkel M."/>
            <person name="Mussmann M."/>
            <person name="Bailey J."/>
        </authorList>
    </citation>
    <scope>NUCLEOTIDE SEQUENCE [LARGE SCALE GENOMIC DNA]</scope>
    <source>
        <strain evidence="1">Hydrate Ridge</strain>
    </source>
</reference>
<gene>
    <name evidence="1" type="ORF">PN36_33815</name>
</gene>
<protein>
    <submittedName>
        <fullName evidence="1">Uncharacterized protein</fullName>
    </submittedName>
</protein>
<evidence type="ECO:0000313" key="1">
    <source>
        <dbReference type="EMBL" id="TGN99752.1"/>
    </source>
</evidence>
<comment type="caution">
    <text evidence="1">The sequence shown here is derived from an EMBL/GenBank/DDBJ whole genome shotgun (WGS) entry which is preliminary data.</text>
</comment>
<dbReference type="EMBL" id="JSZA02000372">
    <property type="protein sequence ID" value="TGN99752.1"/>
    <property type="molecule type" value="Genomic_DNA"/>
</dbReference>